<dbReference type="AlphaFoldDB" id="A0A7W6MQT4"/>
<dbReference type="InterPro" id="IPR011660">
    <property type="entry name" value="VapB-like"/>
</dbReference>
<dbReference type="RefSeq" id="WP_183209902.1">
    <property type="nucleotide sequence ID" value="NZ_JAAAMM010000004.1"/>
</dbReference>
<name>A0A7W6MQT4_9HYPH</name>
<evidence type="ECO:0000313" key="2">
    <source>
        <dbReference type="Proteomes" id="UP000588647"/>
    </source>
</evidence>
<proteinExistence type="predicted"/>
<organism evidence="1 2">
    <name type="scientific">Aurantimonas endophytica</name>
    <dbReference type="NCBI Taxonomy" id="1522175"/>
    <lineage>
        <taxon>Bacteria</taxon>
        <taxon>Pseudomonadati</taxon>
        <taxon>Pseudomonadota</taxon>
        <taxon>Alphaproteobacteria</taxon>
        <taxon>Hyphomicrobiales</taxon>
        <taxon>Aurantimonadaceae</taxon>
        <taxon>Aurantimonas</taxon>
    </lineage>
</organism>
<sequence>MPLYVKDREVGELADRLAKLKKTSKTEAVRQALRSELERNTATELKPSKVDPQTQAYVDNGLRVARTIRARYPAGGPGLPVTKEWIDSLYEDD</sequence>
<keyword evidence="2" id="KW-1185">Reference proteome</keyword>
<dbReference type="Proteomes" id="UP000588647">
    <property type="component" value="Unassembled WGS sequence"/>
</dbReference>
<protein>
    <submittedName>
        <fullName evidence="1">Antitoxin VapB</fullName>
    </submittedName>
</protein>
<dbReference type="EMBL" id="JACIEM010000004">
    <property type="protein sequence ID" value="MBB4004325.1"/>
    <property type="molecule type" value="Genomic_DNA"/>
</dbReference>
<reference evidence="1 2" key="1">
    <citation type="submission" date="2020-08" db="EMBL/GenBank/DDBJ databases">
        <title>Genomic Encyclopedia of Type Strains, Phase IV (KMG-IV): sequencing the most valuable type-strain genomes for metagenomic binning, comparative biology and taxonomic classification.</title>
        <authorList>
            <person name="Goeker M."/>
        </authorList>
    </citation>
    <scope>NUCLEOTIDE SEQUENCE [LARGE SCALE GENOMIC DNA]</scope>
    <source>
        <strain evidence="1 2">DSM 103570</strain>
    </source>
</reference>
<evidence type="ECO:0000313" key="1">
    <source>
        <dbReference type="EMBL" id="MBB4004325.1"/>
    </source>
</evidence>
<dbReference type="Pfam" id="PF07704">
    <property type="entry name" value="PSK_trans_fac"/>
    <property type="match status" value="1"/>
</dbReference>
<gene>
    <name evidence="1" type="ORF">GGR03_003413</name>
</gene>
<accession>A0A7W6MQT4</accession>
<comment type="caution">
    <text evidence="1">The sequence shown here is derived from an EMBL/GenBank/DDBJ whole genome shotgun (WGS) entry which is preliminary data.</text>
</comment>